<evidence type="ECO:0000313" key="1">
    <source>
        <dbReference type="EMBL" id="BDD10405.1"/>
    </source>
</evidence>
<dbReference type="EMBL" id="AP025314">
    <property type="protein sequence ID" value="BDD10405.1"/>
    <property type="molecule type" value="Genomic_DNA"/>
</dbReference>
<dbReference type="AlphaFoldDB" id="A0AAU9DH52"/>
<name>A0AAU9DH52_9BACT</name>
<protein>
    <submittedName>
        <fullName evidence="1">Uncharacterized protein</fullName>
    </submittedName>
</protein>
<reference evidence="1 2" key="1">
    <citation type="submission" date="2021-12" db="EMBL/GenBank/DDBJ databases">
        <title>Genome sequencing of bacteria with rrn-lacking chromosome and rrn-plasmid.</title>
        <authorList>
            <person name="Anda M."/>
            <person name="Iwasaki W."/>
        </authorList>
    </citation>
    <scope>NUCLEOTIDE SEQUENCE [LARGE SCALE GENOMIC DNA]</scope>
    <source>
        <strain evidence="1 2">DSM 100852</strain>
    </source>
</reference>
<keyword evidence="2" id="KW-1185">Reference proteome</keyword>
<proteinExistence type="predicted"/>
<dbReference type="Proteomes" id="UP001348817">
    <property type="component" value="Chromosome"/>
</dbReference>
<dbReference type="KEGG" id="fax:FUAX_28370"/>
<gene>
    <name evidence="1" type="ORF">FUAX_28370</name>
</gene>
<accession>A0AAU9DH52</accession>
<organism evidence="1 2">
    <name type="scientific">Fulvitalea axinellae</name>
    <dbReference type="NCBI Taxonomy" id="1182444"/>
    <lineage>
        <taxon>Bacteria</taxon>
        <taxon>Pseudomonadati</taxon>
        <taxon>Bacteroidota</taxon>
        <taxon>Cytophagia</taxon>
        <taxon>Cytophagales</taxon>
        <taxon>Persicobacteraceae</taxon>
        <taxon>Fulvitalea</taxon>
    </lineage>
</organism>
<sequence>MIRILSPKKSREIDLSAFCKLTYSFTHKQEPARSKERVRLRWHNTLIHISWCYRLSSSPLSNTYQV</sequence>
<evidence type="ECO:0000313" key="2">
    <source>
        <dbReference type="Proteomes" id="UP001348817"/>
    </source>
</evidence>